<dbReference type="PANTHER" id="PTHR35849:SF2">
    <property type="entry name" value="BLR2341 PROTEIN"/>
    <property type="match status" value="1"/>
</dbReference>
<reference evidence="2 3" key="2">
    <citation type="submission" date="2020-03" db="EMBL/GenBank/DDBJ databases">
        <title>Devosia chinhatensis sp. nov., isolated from a hexachlorocyclohexane (HCH) dump site in India.</title>
        <authorList>
            <person name="Kumar M."/>
            <person name="Lal R."/>
        </authorList>
    </citation>
    <scope>NUCLEOTIDE SEQUENCE [LARGE SCALE GENOMIC DNA]</scope>
    <source>
        <strain evidence="2 3">H239</strain>
    </source>
</reference>
<dbReference type="PANTHER" id="PTHR35849">
    <property type="entry name" value="BLR2341 PROTEIN"/>
    <property type="match status" value="1"/>
</dbReference>
<feature type="domain" description="MlaB-like STAS" evidence="1">
    <location>
        <begin position="9"/>
        <end position="87"/>
    </location>
</feature>
<sequence length="106" mass="10699">MAGTRPHTLVLSGDGSIKSAAEIALSLKQALAAHDHIEIDTQALTAADLTTAQSLLSARASAAAAGKTLSLLAPLGPPLRSILNAAGFLAPAQPHRAFWAASSDHA</sequence>
<dbReference type="Proteomes" id="UP000474802">
    <property type="component" value="Unassembled WGS sequence"/>
</dbReference>
<dbReference type="Gene3D" id="3.30.750.24">
    <property type="entry name" value="STAS domain"/>
    <property type="match status" value="1"/>
</dbReference>
<dbReference type="EMBL" id="JAALFG010000002">
    <property type="protein sequence ID" value="NGP18451.1"/>
    <property type="molecule type" value="Genomic_DNA"/>
</dbReference>
<dbReference type="RefSeq" id="WP_164534655.1">
    <property type="nucleotide sequence ID" value="NZ_JAALFG010000002.1"/>
</dbReference>
<organism evidence="2 3">
    <name type="scientific">Devosia aurantiaca</name>
    <dbReference type="NCBI Taxonomy" id="2714858"/>
    <lineage>
        <taxon>Bacteria</taxon>
        <taxon>Pseudomonadati</taxon>
        <taxon>Pseudomonadota</taxon>
        <taxon>Alphaproteobacteria</taxon>
        <taxon>Hyphomicrobiales</taxon>
        <taxon>Devosiaceae</taxon>
        <taxon>Devosia</taxon>
    </lineage>
</organism>
<reference evidence="2 3" key="1">
    <citation type="submission" date="2020-02" db="EMBL/GenBank/DDBJ databases">
        <authorList>
            <person name="Khan S.A."/>
            <person name="Jeon C.O."/>
            <person name="Chun B.H."/>
        </authorList>
    </citation>
    <scope>NUCLEOTIDE SEQUENCE [LARGE SCALE GENOMIC DNA]</scope>
    <source>
        <strain evidence="2 3">H239</strain>
    </source>
</reference>
<comment type="caution">
    <text evidence="2">The sequence shown here is derived from an EMBL/GenBank/DDBJ whole genome shotgun (WGS) entry which is preliminary data.</text>
</comment>
<evidence type="ECO:0000313" key="3">
    <source>
        <dbReference type="Proteomes" id="UP000474802"/>
    </source>
</evidence>
<dbReference type="InterPro" id="IPR036513">
    <property type="entry name" value="STAS_dom_sf"/>
</dbReference>
<proteinExistence type="predicted"/>
<keyword evidence="3" id="KW-1185">Reference proteome</keyword>
<dbReference type="SUPFAM" id="SSF52091">
    <property type="entry name" value="SpoIIaa-like"/>
    <property type="match status" value="1"/>
</dbReference>
<evidence type="ECO:0000259" key="1">
    <source>
        <dbReference type="Pfam" id="PF13466"/>
    </source>
</evidence>
<dbReference type="Pfam" id="PF13466">
    <property type="entry name" value="STAS_2"/>
    <property type="match status" value="1"/>
</dbReference>
<name>A0A6M1T0N6_9HYPH</name>
<protein>
    <submittedName>
        <fullName evidence="2">STAS domain-containing protein</fullName>
    </submittedName>
</protein>
<accession>A0A6M1T0N6</accession>
<dbReference type="InterPro" id="IPR052746">
    <property type="entry name" value="MlaB_ABC_Transporter"/>
</dbReference>
<evidence type="ECO:0000313" key="2">
    <source>
        <dbReference type="EMBL" id="NGP18451.1"/>
    </source>
</evidence>
<gene>
    <name evidence="2" type="ORF">G5575_13015</name>
</gene>
<dbReference type="AlphaFoldDB" id="A0A6M1T0N6"/>
<dbReference type="InterPro" id="IPR058548">
    <property type="entry name" value="MlaB-like_STAS"/>
</dbReference>